<proteinExistence type="predicted"/>
<dbReference type="GeneID" id="66057570"/>
<evidence type="ECO:0000313" key="3">
    <source>
        <dbReference type="WBParaSite" id="Bm1138.1"/>
    </source>
</evidence>
<accession>A0A4E9EXB1</accession>
<dbReference type="WBParaSite" id="Bm1138.1">
    <property type="protein sequence ID" value="Bm1138.1"/>
    <property type="gene ID" value="WBGene00221399"/>
</dbReference>
<dbReference type="RefSeq" id="XP_042930571.1">
    <property type="nucleotide sequence ID" value="XM_043074637.1"/>
</dbReference>
<reference evidence="1" key="2">
    <citation type="submission" date="2019-04" db="EMBL/GenBank/DDBJ databases">
        <authorList>
            <person name="Howe K."/>
            <person name="Paulini M."/>
            <person name="Williams G."/>
        </authorList>
    </citation>
    <scope>NUCLEOTIDE SEQUENCE [LARGE SCALE GENOMIC DNA]</scope>
    <source>
        <strain evidence="1">FR3</strain>
    </source>
</reference>
<keyword evidence="2" id="KW-1185">Reference proteome</keyword>
<protein>
    <submittedName>
        <fullName evidence="1 3">Uncharacterized protein</fullName>
    </submittedName>
</protein>
<reference evidence="3" key="3">
    <citation type="submission" date="2022-04" db="UniProtKB">
        <authorList>
            <consortium name="WormBaseParasite"/>
        </authorList>
    </citation>
    <scope>IDENTIFICATION</scope>
</reference>
<dbReference type="AlphaFoldDB" id="A0A4E9EXB1"/>
<evidence type="ECO:0000313" key="1">
    <source>
        <dbReference type="EMBL" id="VIO88041.1"/>
    </source>
</evidence>
<dbReference type="EMBL" id="CAAKNF010000196">
    <property type="protein sequence ID" value="VIO88041.1"/>
    <property type="molecule type" value="Genomic_DNA"/>
</dbReference>
<dbReference type="KEGG" id="bmy:BM_BM1138"/>
<reference evidence="2" key="1">
    <citation type="journal article" date="2007" name="Science">
        <title>Draft genome of the filarial nematode parasite Brugia malayi.</title>
        <authorList>
            <person name="Ghedin E."/>
            <person name="Wang S."/>
            <person name="Spiro D."/>
            <person name="Caler E."/>
            <person name="Zhao Q."/>
            <person name="Crabtree J."/>
            <person name="Allen J.E."/>
            <person name="Delcher A.L."/>
            <person name="Guiliano D.B."/>
            <person name="Miranda-Saavedra D."/>
            <person name="Angiuoli S.V."/>
            <person name="Creasy T."/>
            <person name="Amedeo P."/>
            <person name="Haas B."/>
            <person name="El-Sayed N.M."/>
            <person name="Wortman J.R."/>
            <person name="Feldblyum T."/>
            <person name="Tallon L."/>
            <person name="Schatz M."/>
            <person name="Shumway M."/>
            <person name="Koo H."/>
            <person name="Salzberg S.L."/>
            <person name="Schobel S."/>
            <person name="Pertea M."/>
            <person name="Pop M."/>
            <person name="White O."/>
            <person name="Barton G.J."/>
            <person name="Carlow C.K."/>
            <person name="Crawford M.J."/>
            <person name="Daub J."/>
            <person name="Dimmic M.W."/>
            <person name="Estes C.F."/>
            <person name="Foster J.M."/>
            <person name="Ganatra M."/>
            <person name="Gregory W.F."/>
            <person name="Johnson N.M."/>
            <person name="Jin J."/>
            <person name="Komuniecki R."/>
            <person name="Korf I."/>
            <person name="Kumar S."/>
            <person name="Laney S."/>
            <person name="Li B.W."/>
            <person name="Li W."/>
            <person name="Lindblom T.H."/>
            <person name="Lustigman S."/>
            <person name="Ma D."/>
            <person name="Maina C.V."/>
            <person name="Martin D.M."/>
            <person name="McCarter J.P."/>
            <person name="McReynolds L."/>
            <person name="Mitreva M."/>
            <person name="Nutman T.B."/>
            <person name="Parkinson J."/>
            <person name="Peregrin-Alvarez J.M."/>
            <person name="Poole C."/>
            <person name="Ren Q."/>
            <person name="Saunders L."/>
            <person name="Sluder A.E."/>
            <person name="Smith K."/>
            <person name="Stanke M."/>
            <person name="Unnasch T.R."/>
            <person name="Ware J."/>
            <person name="Wei A.D."/>
            <person name="Weil G."/>
            <person name="Williams D.J."/>
            <person name="Zhang Y."/>
            <person name="Williams S.A."/>
            <person name="Fraser-Liggett C."/>
            <person name="Slatko B."/>
            <person name="Blaxter M.L."/>
            <person name="Scott A.L."/>
        </authorList>
    </citation>
    <scope>NUCLEOTIDE SEQUENCE</scope>
    <source>
        <strain evidence="2">FR3</strain>
    </source>
</reference>
<sequence length="59" mass="6687">MECGGTNCCHCTYRPSQAECSSSKSGRTRQWDSAIYPCGTCLVLYPPILQEDKYKRTFD</sequence>
<name>A0A4E9EXB1_BRUMA</name>
<accession>A0A8L7SMY0</accession>
<evidence type="ECO:0000313" key="2">
    <source>
        <dbReference type="Proteomes" id="UP000006672"/>
    </source>
</evidence>
<organism evidence="1">
    <name type="scientific">Brugia malayi</name>
    <name type="common">Filarial nematode worm</name>
    <dbReference type="NCBI Taxonomy" id="6279"/>
    <lineage>
        <taxon>Eukaryota</taxon>
        <taxon>Metazoa</taxon>
        <taxon>Ecdysozoa</taxon>
        <taxon>Nematoda</taxon>
        <taxon>Chromadorea</taxon>
        <taxon>Rhabditida</taxon>
        <taxon>Spirurina</taxon>
        <taxon>Spiruromorpha</taxon>
        <taxon>Filarioidea</taxon>
        <taxon>Onchocercidae</taxon>
        <taxon>Brugia</taxon>
    </lineage>
</organism>
<dbReference type="CTD" id="66057570"/>
<gene>
    <name evidence="1" type="primary">Bm1138</name>
    <name evidence="1" type="ORF">BM_BM1138</name>
</gene>
<dbReference type="Proteomes" id="UP000006672">
    <property type="component" value="Unassembled WGS sequence"/>
</dbReference>